<gene>
    <name evidence="1" type="ORF">GQX73_g9831</name>
</gene>
<evidence type="ECO:0000313" key="2">
    <source>
        <dbReference type="Proteomes" id="UP000481858"/>
    </source>
</evidence>
<accession>A0A7C8IHP2</accession>
<dbReference type="OrthoDB" id="4727279at2759"/>
<organism evidence="1 2">
    <name type="scientific">Xylaria multiplex</name>
    <dbReference type="NCBI Taxonomy" id="323545"/>
    <lineage>
        <taxon>Eukaryota</taxon>
        <taxon>Fungi</taxon>
        <taxon>Dikarya</taxon>
        <taxon>Ascomycota</taxon>
        <taxon>Pezizomycotina</taxon>
        <taxon>Sordariomycetes</taxon>
        <taxon>Xylariomycetidae</taxon>
        <taxon>Xylariales</taxon>
        <taxon>Xylariaceae</taxon>
        <taxon>Xylaria</taxon>
    </lineage>
</organism>
<name>A0A7C8IHP2_9PEZI</name>
<keyword evidence="2" id="KW-1185">Reference proteome</keyword>
<proteinExistence type="predicted"/>
<dbReference type="InParanoid" id="A0A7C8IHP2"/>
<comment type="caution">
    <text evidence="1">The sequence shown here is derived from an EMBL/GenBank/DDBJ whole genome shotgun (WGS) entry which is preliminary data.</text>
</comment>
<evidence type="ECO:0000313" key="1">
    <source>
        <dbReference type="EMBL" id="KAF2963740.1"/>
    </source>
</evidence>
<sequence length="93" mass="11339">MPRRYYEDYYEGCEDYYGGYCRGGYYYEEYYEPAPTSYKRTGGRDNYYHHSSRPKCRGCSRRREHCYDGYCSECFSFYFKPPKPRLLVPGLEK</sequence>
<dbReference type="AlphaFoldDB" id="A0A7C8IHP2"/>
<reference evidence="1 2" key="1">
    <citation type="submission" date="2019-12" db="EMBL/GenBank/DDBJ databases">
        <title>Draft genome sequence of the ascomycete Xylaria multiplex DSM 110363.</title>
        <authorList>
            <person name="Buettner E."/>
            <person name="Kellner H."/>
        </authorList>
    </citation>
    <scope>NUCLEOTIDE SEQUENCE [LARGE SCALE GENOMIC DNA]</scope>
    <source>
        <strain evidence="1 2">DSM 110363</strain>
    </source>
</reference>
<protein>
    <submittedName>
        <fullName evidence="1">Uncharacterized protein</fullName>
    </submittedName>
</protein>
<dbReference type="Proteomes" id="UP000481858">
    <property type="component" value="Unassembled WGS sequence"/>
</dbReference>
<dbReference type="EMBL" id="WUBL01000184">
    <property type="protein sequence ID" value="KAF2963740.1"/>
    <property type="molecule type" value="Genomic_DNA"/>
</dbReference>